<proteinExistence type="predicted"/>
<dbReference type="EMBL" id="PZJJ01000013">
    <property type="protein sequence ID" value="PTL38817.1"/>
    <property type="molecule type" value="Genomic_DNA"/>
</dbReference>
<accession>A0A2T4U5Y0</accession>
<evidence type="ECO:0000313" key="2">
    <source>
        <dbReference type="EMBL" id="PTL38817.1"/>
    </source>
</evidence>
<organism evidence="2 3">
    <name type="scientific">Alkalicoccus saliphilus</name>
    <dbReference type="NCBI Taxonomy" id="200989"/>
    <lineage>
        <taxon>Bacteria</taxon>
        <taxon>Bacillati</taxon>
        <taxon>Bacillota</taxon>
        <taxon>Bacilli</taxon>
        <taxon>Bacillales</taxon>
        <taxon>Bacillaceae</taxon>
        <taxon>Alkalicoccus</taxon>
    </lineage>
</organism>
<name>A0A2T4U5Y0_9BACI</name>
<comment type="caution">
    <text evidence="2">The sequence shown here is derived from an EMBL/GenBank/DDBJ whole genome shotgun (WGS) entry which is preliminary data.</text>
</comment>
<dbReference type="AlphaFoldDB" id="A0A2T4U5Y0"/>
<protein>
    <submittedName>
        <fullName evidence="2">Uncharacterized protein</fullName>
    </submittedName>
</protein>
<evidence type="ECO:0000313" key="3">
    <source>
        <dbReference type="Proteomes" id="UP000240509"/>
    </source>
</evidence>
<evidence type="ECO:0000256" key="1">
    <source>
        <dbReference type="SAM" id="MobiDB-lite"/>
    </source>
</evidence>
<sequence length="124" mass="13628">MPISSAADRRTFFPFLRDRLNQQLSRPFFWCGGNPTDKAAELILIIISGSLIFNRDCLIIIAGVIVIRSIFNQDKPSAVIIGGLSKGINHYRPAFNHQPADPNPPDKKEAASSSETASFTIVTN</sequence>
<gene>
    <name evidence="2" type="ORF">C6Y45_09265</name>
</gene>
<feature type="region of interest" description="Disordered" evidence="1">
    <location>
        <begin position="94"/>
        <end position="124"/>
    </location>
</feature>
<reference evidence="2 3" key="1">
    <citation type="submission" date="2018-03" db="EMBL/GenBank/DDBJ databases">
        <title>Alkalicoccus saliphilus sp. nov., isolated from a mineral pool.</title>
        <authorList>
            <person name="Zhao B."/>
        </authorList>
    </citation>
    <scope>NUCLEOTIDE SEQUENCE [LARGE SCALE GENOMIC DNA]</scope>
    <source>
        <strain evidence="2 3">6AG</strain>
    </source>
</reference>
<dbReference type="Proteomes" id="UP000240509">
    <property type="component" value="Unassembled WGS sequence"/>
</dbReference>
<keyword evidence="3" id="KW-1185">Reference proteome</keyword>